<protein>
    <submittedName>
        <fullName evidence="2">Glucuronosyltransferase</fullName>
    </submittedName>
</protein>
<evidence type="ECO:0000313" key="2">
    <source>
        <dbReference type="WBParaSite" id="SPAL_0000961600.1"/>
    </source>
</evidence>
<name>A0A0N5BUU8_STREA</name>
<dbReference type="Proteomes" id="UP000046392">
    <property type="component" value="Unplaced"/>
</dbReference>
<sequence>MDYFQFIIFFLLSLCSNGYKILLFNPKYRHSHVNFMSQITKILVSAGHEVTIISSNIDDTLKDPYHLPGYIYYTEPHPNMIEVAKDAEHIRTLWKSTEGISGNKNVSII</sequence>
<proteinExistence type="predicted"/>
<organism evidence="1 2">
    <name type="scientific">Strongyloides papillosus</name>
    <name type="common">Intestinal threadworm</name>
    <dbReference type="NCBI Taxonomy" id="174720"/>
    <lineage>
        <taxon>Eukaryota</taxon>
        <taxon>Metazoa</taxon>
        <taxon>Ecdysozoa</taxon>
        <taxon>Nematoda</taxon>
        <taxon>Chromadorea</taxon>
        <taxon>Rhabditida</taxon>
        <taxon>Tylenchina</taxon>
        <taxon>Panagrolaimomorpha</taxon>
        <taxon>Strongyloidoidea</taxon>
        <taxon>Strongyloididae</taxon>
        <taxon>Strongyloides</taxon>
    </lineage>
</organism>
<evidence type="ECO:0000313" key="1">
    <source>
        <dbReference type="Proteomes" id="UP000046392"/>
    </source>
</evidence>
<dbReference type="WBParaSite" id="SPAL_0000961600.1">
    <property type="protein sequence ID" value="SPAL_0000961600.1"/>
    <property type="gene ID" value="SPAL_0000961600"/>
</dbReference>
<dbReference type="SUPFAM" id="SSF53756">
    <property type="entry name" value="UDP-Glycosyltransferase/glycogen phosphorylase"/>
    <property type="match status" value="1"/>
</dbReference>
<keyword evidence="1" id="KW-1185">Reference proteome</keyword>
<dbReference type="AlphaFoldDB" id="A0A0N5BUU8"/>
<accession>A0A0N5BUU8</accession>
<reference evidence="2" key="1">
    <citation type="submission" date="2017-02" db="UniProtKB">
        <authorList>
            <consortium name="WormBaseParasite"/>
        </authorList>
    </citation>
    <scope>IDENTIFICATION</scope>
</reference>